<accession>A0A843W168</accession>
<gene>
    <name evidence="2" type="ORF">Taro_029744</name>
</gene>
<organism evidence="2 3">
    <name type="scientific">Colocasia esculenta</name>
    <name type="common">Wild taro</name>
    <name type="synonym">Arum esculentum</name>
    <dbReference type="NCBI Taxonomy" id="4460"/>
    <lineage>
        <taxon>Eukaryota</taxon>
        <taxon>Viridiplantae</taxon>
        <taxon>Streptophyta</taxon>
        <taxon>Embryophyta</taxon>
        <taxon>Tracheophyta</taxon>
        <taxon>Spermatophyta</taxon>
        <taxon>Magnoliopsida</taxon>
        <taxon>Liliopsida</taxon>
        <taxon>Araceae</taxon>
        <taxon>Aroideae</taxon>
        <taxon>Colocasieae</taxon>
        <taxon>Colocasia</taxon>
    </lineage>
</organism>
<dbReference type="AlphaFoldDB" id="A0A843W168"/>
<evidence type="ECO:0000256" key="1">
    <source>
        <dbReference type="SAM" id="MobiDB-lite"/>
    </source>
</evidence>
<proteinExistence type="predicted"/>
<keyword evidence="3" id="KW-1185">Reference proteome</keyword>
<protein>
    <submittedName>
        <fullName evidence="2">Uncharacterized protein</fullName>
    </submittedName>
</protein>
<comment type="caution">
    <text evidence="2">The sequence shown here is derived from an EMBL/GenBank/DDBJ whole genome shotgun (WGS) entry which is preliminary data.</text>
</comment>
<feature type="compositionally biased region" description="Basic and acidic residues" evidence="1">
    <location>
        <begin position="112"/>
        <end position="123"/>
    </location>
</feature>
<evidence type="ECO:0000313" key="2">
    <source>
        <dbReference type="EMBL" id="MQL97059.1"/>
    </source>
</evidence>
<feature type="region of interest" description="Disordered" evidence="1">
    <location>
        <begin position="95"/>
        <end position="136"/>
    </location>
</feature>
<reference evidence="2" key="1">
    <citation type="submission" date="2017-07" db="EMBL/GenBank/DDBJ databases">
        <title>Taro Niue Genome Assembly and Annotation.</title>
        <authorList>
            <person name="Atibalentja N."/>
            <person name="Keating K."/>
            <person name="Fields C.J."/>
        </authorList>
    </citation>
    <scope>NUCLEOTIDE SEQUENCE</scope>
    <source>
        <strain evidence="2">Niue_2</strain>
        <tissue evidence="2">Leaf</tissue>
    </source>
</reference>
<dbReference type="Proteomes" id="UP000652761">
    <property type="component" value="Unassembled WGS sequence"/>
</dbReference>
<evidence type="ECO:0000313" key="3">
    <source>
        <dbReference type="Proteomes" id="UP000652761"/>
    </source>
</evidence>
<name>A0A843W168_COLES</name>
<sequence>MVPVGFAAPMPTCGAAAAGRVILPWPRPCPLPHHSLLAVDSPRHVEAIESHCGYHIRFLYSKLGGVDIQVDVGGAIPLADVDMDLQALLIIDGSVSKGGSIPSPTDGDAMSGEDKQEQEERSRGGRLGASSRGASVPPLLCGPWTAASCSAVLG</sequence>
<dbReference type="EMBL" id="NMUH01001997">
    <property type="protein sequence ID" value="MQL97059.1"/>
    <property type="molecule type" value="Genomic_DNA"/>
</dbReference>